<evidence type="ECO:0000259" key="3">
    <source>
        <dbReference type="Pfam" id="PF15522"/>
    </source>
</evidence>
<accession>A0A545UE81</accession>
<dbReference type="InterPro" id="IPR025295">
    <property type="entry name" value="eCIS_core_dom"/>
</dbReference>
<keyword evidence="5" id="KW-1185">Reference proteome</keyword>
<dbReference type="Pfam" id="PF15522">
    <property type="entry name" value="Ntox14"/>
    <property type="match status" value="1"/>
</dbReference>
<feature type="domain" description="Novel toxin 14" evidence="3">
    <location>
        <begin position="1932"/>
        <end position="2102"/>
    </location>
</feature>
<feature type="region of interest" description="Disordered" evidence="1">
    <location>
        <begin position="150"/>
        <end position="170"/>
    </location>
</feature>
<gene>
    <name evidence="4" type="ORF">FLL46_10300</name>
</gene>
<dbReference type="InterPro" id="IPR029120">
    <property type="entry name" value="Ntox14"/>
</dbReference>
<evidence type="ECO:0000313" key="4">
    <source>
        <dbReference type="EMBL" id="TQV87768.1"/>
    </source>
</evidence>
<reference evidence="4 5" key="1">
    <citation type="submission" date="2019-07" db="EMBL/GenBank/DDBJ databases">
        <title>Draft genome for Aliikangiella sp. M105.</title>
        <authorList>
            <person name="Wang G."/>
        </authorList>
    </citation>
    <scope>NUCLEOTIDE SEQUENCE [LARGE SCALE GENOMIC DNA]</scope>
    <source>
        <strain evidence="4 5">M105</strain>
    </source>
</reference>
<name>A0A545UE81_9GAMM</name>
<dbReference type="Pfam" id="PF13699">
    <property type="entry name" value="eCIS_core"/>
    <property type="match status" value="2"/>
</dbReference>
<proteinExistence type="predicted"/>
<protein>
    <submittedName>
        <fullName evidence="4">DUF4157 domain-containing protein</fullName>
    </submittedName>
</protein>
<dbReference type="RefSeq" id="WP_142893429.1">
    <property type="nucleotide sequence ID" value="NZ_ML660163.1"/>
</dbReference>
<dbReference type="EMBL" id="VIKS01000006">
    <property type="protein sequence ID" value="TQV87768.1"/>
    <property type="molecule type" value="Genomic_DNA"/>
</dbReference>
<comment type="caution">
    <text evidence="4">The sequence shown here is derived from an EMBL/GenBank/DDBJ whole genome shotgun (WGS) entry which is preliminary data.</text>
</comment>
<feature type="domain" description="eCIS core" evidence="2">
    <location>
        <begin position="1603"/>
        <end position="1677"/>
    </location>
</feature>
<feature type="domain" description="eCIS core" evidence="2">
    <location>
        <begin position="62"/>
        <end position="138"/>
    </location>
</feature>
<sequence>MKVNRAMRARRRYRHRNEVNRLAEKNANKAASRFVQGDIRLSRFVNPARAANFHLPGSASEQLPTALKEELGIAFGADLTPIRVHHDSRAQRAVQMENSRAFASGVHIYFGANQYQPDTMSGRELIAHEVTHVLQQTGRKVAEDNLEIIPGATGSGPVQHQGEPELSDDEPDESIFNALIDAYQRGEQAGDLENTMIEVGDLVEHGLVANPTRPRFAMPLVNAVLATQFNNRSGQSKGFVIDCLKILGFFPAAKYLIDWDGRLEATVIVHSSAFIGFLRSQNDVFNWAAGALWFRDFQRYWPHTIISDYRSFFLTPHAPPPAANSRIQTARNEAVTQRTTQNQNMTVLPQERVVIAWDALVEIDRQRLLDCQAIRGEVNRVYSDFTPTERLINGITNVKNREREILDSDTEPAWRKNLAESLLQMIERDIDPLWQRLQEDIAHVRAEFGAFTIAQLLDPSTRRTFVGEDERTSVQLPRFPARGHREPFVNQLHAVVLEHAQAIFAESVGSVRAGPDDASAQGAALGEGLPSPEDYQQRLTAFINAMEQSTRSGNRTLPSLFEQIDRSLRRRALQRRRNEELVRGLALMSWFTDMLVWQSQRYNQQGDEATPNFVDELGFHRLQLARTFLWFARWMGWQDIVDATKEALSAGTGLHLPQLWIRDEWRVDTDTSLRKLRQDFPSLLNEPFISEVPFTLLHIIRWFRLSLKRRLRSALLGYLASESTASANTEIDFAAINNLRQDPSAVQANFLANAEAEFEARARGDAASIFQLNMPQRFKVTDWDALIPPNSDARWDDMIYQHPKTQASIVRHKNSGAFHFAIVPRRVEQRVFLWILPSLQGLVNLARDLPSLRQVAGSQAANLGTFLNAIHRDNIDYSEWDFVNERINSALLGLIRPINREMPDLWRRFTTLQRRILTMQLKRRFAGYLTERRVTARLEDETDEEAGARIQAPITTIRDISRFRSNARPRDEADAQIALLVLTMAAEFDRLFSRRDQENAVARDYYQLFEETLQFSTPGNAENLQKLRRITNVYDELGGRIAYINRNLLRARAHLRNAQRTITENFAEAQSQIGFEGADHDGTTVIRSMAFRSGPIYPTSETNPDPMHQWHIGMTADNTGHIQEGSGNVVRVTNVARHFEYRPAVGSQGYGPYIPPLYKNSEGETFGGMTGRPIPHDQLFSIQIGEGTTARVVFADDDPALMTRYNDMFLWRGFQIHMENLAAVTQASMELLMDAVAMATGLVIPQVIAQTLQFVSSGDLEEMVRQLQDDPWSVAEQLVERIQNELLTPENIWKFLLLAGQHRNPLSGLLNLRSTRNARPAPPPRTRIGRVVRSLRLLGTRFHNAINRLRSRARGPIRSVQGNLAMRPTLSWVMRRAITVLRALNDLIPPEVGEAIARGDVPVTPDAIRDAVGESIEDITTDLRRNTLEILTAIEAIELPGELIDLTLATELIVMLVADRFGAKARIVRRALELIPVPQDRQGRFTGFKSLYTYMAEQIGDIWRDTALDPNRYWREDVLPLIGNEFVELRDQFVNDLYRTINRFLSTLGQAPLERPETDSLPSTEVIPETLETEASLQPGISNQSVNLSSCGWHLPRQSGIPFSSSLRQPYEQKFGQNFSHVRLHHGNAAVPATTPIGANAVTSGSHIFLNPKLSLNSPGVQPTLAHELTHVVQQTGSHPLSGTAPQPKWGRSGTLRFDHQREQQADRVSQSFSSGHLNMGYTNYSDDGVQPSITDRTMSSIIETLTEVGYDADAEQDFTADSTGPVPGIEIARRLWGEVWTKLGNLNTGSNDDFARFTQDPNVPIPGITPANVRDKIKTHLTRSRSFGDQAITGIATLAQKPIRQTDRNQPQSELKVSRFVNLLENFIFAEKGIGLQISVSRTEPRTIQNVKVINVALERIGGRSRLWKIAVTAGFTGRRIPIDARLQNGVRQRLRAMGPQARIWDSNEFKFSNHFVTEFVEIREQALRGNLTDVPTVANYKDTTNNRGDSLAVSTHGRLTRGRSIGTFNRESHHTTQYLLAEFFSNKHGTRKAFPAHHSRYPTAVKFANTTQTGGVVNSIDAPGRSEIKITALDPTSGRGDEMPAVLLSARTHQRGKLHVLSESVWNDNATMGFDTDNSSSQGLAIQNTFNRNLPVALRTRDGSEAHRQRFEHQLNTNMAGANRAFYDATVATYHWMYNRMIPALRNGLKTEELAYYRSIAAINHSLNPDSDDPGLEAAYNLRETDLNQVFRAAKRNNDQVMSRKGWPTP</sequence>
<evidence type="ECO:0000259" key="2">
    <source>
        <dbReference type="Pfam" id="PF13699"/>
    </source>
</evidence>
<organism evidence="4 5">
    <name type="scientific">Aliikangiella coralliicola</name>
    <dbReference type="NCBI Taxonomy" id="2592383"/>
    <lineage>
        <taxon>Bacteria</taxon>
        <taxon>Pseudomonadati</taxon>
        <taxon>Pseudomonadota</taxon>
        <taxon>Gammaproteobacteria</taxon>
        <taxon>Oceanospirillales</taxon>
        <taxon>Pleioneaceae</taxon>
        <taxon>Aliikangiella</taxon>
    </lineage>
</organism>
<evidence type="ECO:0000313" key="5">
    <source>
        <dbReference type="Proteomes" id="UP000315439"/>
    </source>
</evidence>
<dbReference type="OrthoDB" id="292792at2"/>
<evidence type="ECO:0000256" key="1">
    <source>
        <dbReference type="SAM" id="MobiDB-lite"/>
    </source>
</evidence>
<dbReference type="Proteomes" id="UP000315439">
    <property type="component" value="Unassembled WGS sequence"/>
</dbReference>